<dbReference type="PANTHER" id="PTHR10953:SF102">
    <property type="entry name" value="ADENYLYLTRANSFERASE AND SULFURTRANSFERASE MOCS3"/>
    <property type="match status" value="1"/>
</dbReference>
<comment type="caution">
    <text evidence="3">The sequence shown here is derived from an EMBL/GenBank/DDBJ whole genome shotgun (WGS) entry which is preliminary data.</text>
</comment>
<dbReference type="Pfam" id="PF00581">
    <property type="entry name" value="Rhodanese"/>
    <property type="match status" value="1"/>
</dbReference>
<dbReference type="SUPFAM" id="SSF69572">
    <property type="entry name" value="Activating enzymes of the ubiquitin-like proteins"/>
    <property type="match status" value="1"/>
</dbReference>
<dbReference type="InterPro" id="IPR036873">
    <property type="entry name" value="Rhodanese-like_dom_sf"/>
</dbReference>
<reference evidence="3 4" key="1">
    <citation type="submission" date="2016-04" db="EMBL/GenBank/DDBJ databases">
        <title>The genome of Intoshia linei affirms orthonectids as highly simplified spiralians.</title>
        <authorList>
            <person name="Mikhailov K.V."/>
            <person name="Slusarev G.S."/>
            <person name="Nikitin M.A."/>
            <person name="Logacheva M.D."/>
            <person name="Penin A."/>
            <person name="Aleoshin V."/>
            <person name="Panchin Y.V."/>
        </authorList>
    </citation>
    <scope>NUCLEOTIDE SEQUENCE [LARGE SCALE GENOMIC DNA]</scope>
    <source>
        <strain evidence="3">Intl2013</strain>
        <tissue evidence="3">Whole animal</tissue>
    </source>
</reference>
<dbReference type="InterPro" id="IPR001763">
    <property type="entry name" value="Rhodanese-like_dom"/>
</dbReference>
<keyword evidence="1" id="KW-0501">Molybdenum cofactor biosynthesis</keyword>
<dbReference type="GO" id="GO:0006777">
    <property type="term" value="P:Mo-molybdopterin cofactor biosynthetic process"/>
    <property type="evidence" value="ECO:0007669"/>
    <property type="project" value="UniProtKB-KW"/>
</dbReference>
<dbReference type="GO" id="GO:0004792">
    <property type="term" value="F:thiosulfate-cyanide sulfurtransferase activity"/>
    <property type="evidence" value="ECO:0007669"/>
    <property type="project" value="TreeGrafter"/>
</dbReference>
<evidence type="ECO:0000256" key="1">
    <source>
        <dbReference type="ARBA" id="ARBA00023150"/>
    </source>
</evidence>
<keyword evidence="4" id="KW-1185">Reference proteome</keyword>
<dbReference type="InterPro" id="IPR045886">
    <property type="entry name" value="ThiF/MoeB/HesA"/>
</dbReference>
<dbReference type="Proteomes" id="UP000078046">
    <property type="component" value="Unassembled WGS sequence"/>
</dbReference>
<dbReference type="Gene3D" id="3.40.250.10">
    <property type="entry name" value="Rhodanese-like domain"/>
    <property type="match status" value="1"/>
</dbReference>
<accession>A0A177AWI6</accession>
<dbReference type="InterPro" id="IPR000594">
    <property type="entry name" value="ThiF_NAD_FAD-bd"/>
</dbReference>
<dbReference type="InterPro" id="IPR035985">
    <property type="entry name" value="Ubiquitin-activating_enz"/>
</dbReference>
<evidence type="ECO:0000259" key="2">
    <source>
        <dbReference type="PROSITE" id="PS50206"/>
    </source>
</evidence>
<name>A0A177AWI6_9BILA</name>
<dbReference type="EMBL" id="LWCA01001003">
    <property type="protein sequence ID" value="OAF66210.1"/>
    <property type="molecule type" value="Genomic_DNA"/>
</dbReference>
<proteinExistence type="predicted"/>
<dbReference type="AlphaFoldDB" id="A0A177AWI6"/>
<dbReference type="Gene3D" id="3.40.50.720">
    <property type="entry name" value="NAD(P)-binding Rossmann-like Domain"/>
    <property type="match status" value="1"/>
</dbReference>
<dbReference type="OrthoDB" id="10261062at2759"/>
<sequence length="311" mass="35368">MFEFGKVNFLIITSKERSTCLRFATLLNSSINIIKHNMKLTHCDAESINIFKNYDVIIDATDNLIARYVLNDICVSLAKPIVSGAALSLYGQLTVYNYQNSPCFRCIHPVRKIDRNETCASAGVLGVVPCIIGMLQALEVIKMCTGMGEVLHEQMLLFDSMLMSFRKINLRKRSNLCNSCSSPEPLKIDYTSLCQCEPIPTIDDDFNISVQQYIKNNNDDIIIDVRPPNEYLICRIEKSKNIFLGDLLKMKQEKIEQIKDKDKMYIICRRGNASRIAARFLNSLNLSFKAINIVGGLESWSKFGDKMFPLY</sequence>
<evidence type="ECO:0000313" key="4">
    <source>
        <dbReference type="Proteomes" id="UP000078046"/>
    </source>
</evidence>
<dbReference type="SMART" id="SM00450">
    <property type="entry name" value="RHOD"/>
    <property type="match status" value="1"/>
</dbReference>
<dbReference type="PANTHER" id="PTHR10953">
    <property type="entry name" value="UBIQUITIN-ACTIVATING ENZYME E1"/>
    <property type="match status" value="1"/>
</dbReference>
<dbReference type="Pfam" id="PF00899">
    <property type="entry name" value="ThiF"/>
    <property type="match status" value="1"/>
</dbReference>
<protein>
    <recommendedName>
        <fullName evidence="2">Rhodanese domain-containing protein</fullName>
    </recommendedName>
</protein>
<evidence type="ECO:0000313" key="3">
    <source>
        <dbReference type="EMBL" id="OAF66210.1"/>
    </source>
</evidence>
<feature type="domain" description="Rhodanese" evidence="2">
    <location>
        <begin position="216"/>
        <end position="309"/>
    </location>
</feature>
<dbReference type="GO" id="GO:0042292">
    <property type="term" value="F:URM1 activating enzyme activity"/>
    <property type="evidence" value="ECO:0007669"/>
    <property type="project" value="TreeGrafter"/>
</dbReference>
<dbReference type="PROSITE" id="PS50206">
    <property type="entry name" value="RHODANESE_3"/>
    <property type="match status" value="1"/>
</dbReference>
<dbReference type="CDD" id="cd00757">
    <property type="entry name" value="ThiF_MoeB_HesA_family"/>
    <property type="match status" value="1"/>
</dbReference>
<dbReference type="GO" id="GO:0005737">
    <property type="term" value="C:cytoplasm"/>
    <property type="evidence" value="ECO:0007669"/>
    <property type="project" value="TreeGrafter"/>
</dbReference>
<gene>
    <name evidence="3" type="ORF">A3Q56_06069</name>
</gene>
<dbReference type="GO" id="GO:0016779">
    <property type="term" value="F:nucleotidyltransferase activity"/>
    <property type="evidence" value="ECO:0007669"/>
    <property type="project" value="TreeGrafter"/>
</dbReference>
<organism evidence="3 4">
    <name type="scientific">Intoshia linei</name>
    <dbReference type="NCBI Taxonomy" id="1819745"/>
    <lineage>
        <taxon>Eukaryota</taxon>
        <taxon>Metazoa</taxon>
        <taxon>Spiralia</taxon>
        <taxon>Lophotrochozoa</taxon>
        <taxon>Mesozoa</taxon>
        <taxon>Orthonectida</taxon>
        <taxon>Rhopaluridae</taxon>
        <taxon>Intoshia</taxon>
    </lineage>
</organism>